<evidence type="ECO:0000256" key="6">
    <source>
        <dbReference type="ARBA" id="ARBA00022741"/>
    </source>
</evidence>
<dbReference type="Proteomes" id="UP000028702">
    <property type="component" value="Unassembled WGS sequence"/>
</dbReference>
<dbReference type="eggNOG" id="COG2217">
    <property type="taxonomic scope" value="Bacteria"/>
</dbReference>
<dbReference type="PRINTS" id="PR00943">
    <property type="entry name" value="CUATPASE"/>
</dbReference>
<dbReference type="NCBIfam" id="TIGR01525">
    <property type="entry name" value="ATPase-IB_hvy"/>
    <property type="match status" value="1"/>
</dbReference>
<accession>A0A081BBV7</accession>
<dbReference type="SUPFAM" id="SSF81665">
    <property type="entry name" value="Calcium ATPase, transmembrane domain M"/>
    <property type="match status" value="1"/>
</dbReference>
<dbReference type="PANTHER" id="PTHR43520">
    <property type="entry name" value="ATP7, ISOFORM B"/>
    <property type="match status" value="1"/>
</dbReference>
<dbReference type="Pfam" id="PF00122">
    <property type="entry name" value="E1-E2_ATPase"/>
    <property type="match status" value="1"/>
</dbReference>
<dbReference type="SUPFAM" id="SSF56784">
    <property type="entry name" value="HAD-like"/>
    <property type="match status" value="1"/>
</dbReference>
<evidence type="ECO:0000256" key="2">
    <source>
        <dbReference type="ARBA" id="ARBA00006024"/>
    </source>
</evidence>
<feature type="transmembrane region" description="Helical" evidence="11">
    <location>
        <begin position="388"/>
        <end position="410"/>
    </location>
</feature>
<evidence type="ECO:0000256" key="11">
    <source>
        <dbReference type="RuleBase" id="RU362081"/>
    </source>
</evidence>
<dbReference type="AlphaFoldDB" id="A0A081BBV7"/>
<dbReference type="InterPro" id="IPR044492">
    <property type="entry name" value="P_typ_ATPase_HD_dom"/>
</dbReference>
<dbReference type="Pfam" id="PF19335">
    <property type="entry name" value="HMBD"/>
    <property type="match status" value="1"/>
</dbReference>
<keyword evidence="14" id="KW-1185">Reference proteome</keyword>
<dbReference type="SUPFAM" id="SSF81653">
    <property type="entry name" value="Calcium ATPase, transduction domain A"/>
    <property type="match status" value="1"/>
</dbReference>
<dbReference type="GO" id="GO:0055070">
    <property type="term" value="P:copper ion homeostasis"/>
    <property type="evidence" value="ECO:0007669"/>
    <property type="project" value="TreeGrafter"/>
</dbReference>
<dbReference type="SFLD" id="SFLDF00027">
    <property type="entry name" value="p-type_atpase"/>
    <property type="match status" value="1"/>
</dbReference>
<keyword evidence="3 11" id="KW-1003">Cell membrane</keyword>
<keyword evidence="5 11" id="KW-0479">Metal-binding</keyword>
<dbReference type="PANTHER" id="PTHR43520:SF8">
    <property type="entry name" value="P-TYPE CU(+) TRANSPORTER"/>
    <property type="match status" value="1"/>
</dbReference>
<evidence type="ECO:0000256" key="10">
    <source>
        <dbReference type="ARBA" id="ARBA00023136"/>
    </source>
</evidence>
<protein>
    <submittedName>
        <fullName evidence="13">Cation transporting P-type ATPase</fullName>
    </submittedName>
</protein>
<dbReference type="Gene3D" id="1.10.620.20">
    <property type="entry name" value="Ribonucleotide Reductase, subunit A"/>
    <property type="match status" value="1"/>
</dbReference>
<dbReference type="SUPFAM" id="SSF47240">
    <property type="entry name" value="Ferritin-like"/>
    <property type="match status" value="1"/>
</dbReference>
<dbReference type="GO" id="GO:0016491">
    <property type="term" value="F:oxidoreductase activity"/>
    <property type="evidence" value="ECO:0007669"/>
    <property type="project" value="InterPro"/>
</dbReference>
<dbReference type="SFLD" id="SFLDG00002">
    <property type="entry name" value="C1.7:_P-type_atpase_like"/>
    <property type="match status" value="1"/>
</dbReference>
<dbReference type="InterPro" id="IPR023299">
    <property type="entry name" value="ATPase_P-typ_cyto_dom_N"/>
</dbReference>
<evidence type="ECO:0000313" key="14">
    <source>
        <dbReference type="Proteomes" id="UP000028702"/>
    </source>
</evidence>
<dbReference type="InterPro" id="IPR011017">
    <property type="entry name" value="TRASH_dom"/>
</dbReference>
<dbReference type="GO" id="GO:0043682">
    <property type="term" value="F:P-type divalent copper transporter activity"/>
    <property type="evidence" value="ECO:0007669"/>
    <property type="project" value="TreeGrafter"/>
</dbReference>
<evidence type="ECO:0000256" key="9">
    <source>
        <dbReference type="ARBA" id="ARBA00022989"/>
    </source>
</evidence>
<dbReference type="InterPro" id="IPR009078">
    <property type="entry name" value="Ferritin-like_SF"/>
</dbReference>
<evidence type="ECO:0000313" key="13">
    <source>
        <dbReference type="EMBL" id="GAK45525.1"/>
    </source>
</evidence>
<name>A0A081BBV7_9HYPH</name>
<evidence type="ECO:0000256" key="3">
    <source>
        <dbReference type="ARBA" id="ARBA00022475"/>
    </source>
</evidence>
<dbReference type="GO" id="GO:0005524">
    <property type="term" value="F:ATP binding"/>
    <property type="evidence" value="ECO:0007669"/>
    <property type="project" value="UniProtKB-UniRule"/>
</dbReference>
<feature type="transmembrane region" description="Helical" evidence="11">
    <location>
        <begin position="105"/>
        <end position="126"/>
    </location>
</feature>
<dbReference type="PRINTS" id="PR00119">
    <property type="entry name" value="CATATPASE"/>
</dbReference>
<comment type="subcellular location">
    <subcellularLocation>
        <location evidence="1">Cell membrane</location>
        <topology evidence="1">Multi-pass membrane protein</topology>
    </subcellularLocation>
</comment>
<reference evidence="13 14" key="1">
    <citation type="submission" date="2014-07" db="EMBL/GenBank/DDBJ databases">
        <title>Tepidicaulis marinum gen. nov., sp. nov., a novel marine bacterium denitrifying nitrate to nitrous oxide strictly under microaerobic conditions.</title>
        <authorList>
            <person name="Takeuchi M."/>
            <person name="Yamagishi T."/>
            <person name="Kamagata Y."/>
            <person name="Oshima K."/>
            <person name="Hattori M."/>
            <person name="Katayama T."/>
            <person name="Hanada S."/>
            <person name="Tamaki H."/>
            <person name="Marumo K."/>
            <person name="Maeda H."/>
            <person name="Nedachi M."/>
            <person name="Iwasaki W."/>
            <person name="Suwa Y."/>
            <person name="Sakata S."/>
        </authorList>
    </citation>
    <scope>NUCLEOTIDE SEQUENCE [LARGE SCALE GENOMIC DNA]</scope>
    <source>
        <strain evidence="13 14">MA2</strain>
    </source>
</reference>
<dbReference type="InterPro" id="IPR012348">
    <property type="entry name" value="RNR-like"/>
</dbReference>
<keyword evidence="7 11" id="KW-0067">ATP-binding</keyword>
<organism evidence="13 14">
    <name type="scientific">Tepidicaulis marinus</name>
    <dbReference type="NCBI Taxonomy" id="1333998"/>
    <lineage>
        <taxon>Bacteria</taxon>
        <taxon>Pseudomonadati</taxon>
        <taxon>Pseudomonadota</taxon>
        <taxon>Alphaproteobacteria</taxon>
        <taxon>Hyphomicrobiales</taxon>
        <taxon>Parvibaculaceae</taxon>
        <taxon>Tepidicaulis</taxon>
    </lineage>
</organism>
<dbReference type="InterPro" id="IPR059000">
    <property type="entry name" value="ATPase_P-type_domA"/>
</dbReference>
<dbReference type="InterPro" id="IPR023214">
    <property type="entry name" value="HAD_sf"/>
</dbReference>
<dbReference type="InterPro" id="IPR008250">
    <property type="entry name" value="ATPase_P-typ_transduc_dom_A_sf"/>
</dbReference>
<keyword evidence="9 11" id="KW-1133">Transmembrane helix</keyword>
<dbReference type="FunFam" id="2.70.150.10:FF:000020">
    <property type="entry name" value="Copper-exporting P-type ATPase A"/>
    <property type="match status" value="1"/>
</dbReference>
<feature type="transmembrane region" description="Helical" evidence="11">
    <location>
        <begin position="138"/>
        <end position="156"/>
    </location>
</feature>
<keyword evidence="8" id="KW-1278">Translocase</keyword>
<dbReference type="GO" id="GO:0005886">
    <property type="term" value="C:plasma membrane"/>
    <property type="evidence" value="ECO:0007669"/>
    <property type="project" value="UniProtKB-SubCell"/>
</dbReference>
<feature type="transmembrane region" description="Helical" evidence="11">
    <location>
        <begin position="732"/>
        <end position="751"/>
    </location>
</feature>
<dbReference type="NCBIfam" id="TIGR01494">
    <property type="entry name" value="ATPase_P-type"/>
    <property type="match status" value="1"/>
</dbReference>
<dbReference type="Gene3D" id="3.40.50.1000">
    <property type="entry name" value="HAD superfamily/HAD-like"/>
    <property type="match status" value="1"/>
</dbReference>
<keyword evidence="4 11" id="KW-0812">Transmembrane</keyword>
<dbReference type="InterPro" id="IPR007029">
    <property type="entry name" value="YHS_dom"/>
</dbReference>
<proteinExistence type="inferred from homology"/>
<gene>
    <name evidence="13" type="ORF">M2A_2024</name>
</gene>
<dbReference type="GO" id="GO:0060003">
    <property type="term" value="P:copper ion export"/>
    <property type="evidence" value="ECO:0007669"/>
    <property type="project" value="UniProtKB-ARBA"/>
</dbReference>
<feature type="transmembrane region" description="Helical" evidence="11">
    <location>
        <begin position="207"/>
        <end position="226"/>
    </location>
</feature>
<dbReference type="InterPro" id="IPR018303">
    <property type="entry name" value="ATPase_P-typ_P_site"/>
</dbReference>
<sequence length="758" mass="80101">MVKDPVCGMDVDPEKTAHKTKAEGEMHYFCSARCLEKFEADPARYLRPEEAERQDPDAIYTCPMHPQIEQVGPGSCPICGMALEPKEVSRDAGPNPELVDFTRRFWIGLVLTVPVFILEMGAHLLPGLHILSPAMSNWAQFALASPVVLYSGAPFFERGWASLRGMNFNMFTLIAIGTGAAYLASVTAVLAPGLYPEAFLGEGGTPPVYFEAAAVIIVLVLLGQVMELRAREATGNALRSLLDLTPETALRIEDGKEEEVAASEVREGDKLRVKPGAKVPVDGHVVEGRSTIDESMVTGEPVPAEKQEGDKVIGGTVNGRGGFVMQADHVGRDTLLSRIVQRVSDAQRSRAPIQGLADKVAGLFVPGVIAIAIVAAIIWGLYGPAPSLSYALIVAVSVLIIACPCALGLATPMSIMVGMGEGAKAGILIRDAEALEQFEKIETLVVDKTGTLTEGHPKLVHIETAEGEDRAELLRLAASTERASEHPLADAVLAAAEEEGLELEEVSAFEAETGQGVRASLSGKNVLIGNARFMKENSIDTGALAEAAARQAEDGATVIFTALDGRALGFLAIKDPVKETAREAVDALHARGLKIVMMTGDGEGPAKAVARALGIDEVHAELLPEDKHRLVSERTAKGERVAMAGDGINDAPALAAAHVGIAMGDGSDVAMETAGVTLLHGDLLALVKAHTLSRNVMANIRQNLFFAFVYNGAGVPVAAGILYPFFGILLSPMIAAAAMSLSSVSVVGNALRLRRRPL</sequence>
<evidence type="ECO:0000259" key="12">
    <source>
        <dbReference type="SMART" id="SM00746"/>
    </source>
</evidence>
<dbReference type="InterPro" id="IPR036412">
    <property type="entry name" value="HAD-like_sf"/>
</dbReference>
<evidence type="ECO:0000256" key="4">
    <source>
        <dbReference type="ARBA" id="ARBA00022692"/>
    </source>
</evidence>
<dbReference type="Pfam" id="PF00702">
    <property type="entry name" value="Hydrolase"/>
    <property type="match status" value="1"/>
</dbReference>
<dbReference type="GO" id="GO:0005507">
    <property type="term" value="F:copper ion binding"/>
    <property type="evidence" value="ECO:0007669"/>
    <property type="project" value="TreeGrafter"/>
</dbReference>
<dbReference type="EMBL" id="BBIO01000010">
    <property type="protein sequence ID" value="GAK45525.1"/>
    <property type="molecule type" value="Genomic_DNA"/>
</dbReference>
<keyword evidence="6 11" id="KW-0547">Nucleotide-binding</keyword>
<dbReference type="InterPro" id="IPR001757">
    <property type="entry name" value="P_typ_ATPase"/>
</dbReference>
<dbReference type="GO" id="GO:0016887">
    <property type="term" value="F:ATP hydrolysis activity"/>
    <property type="evidence" value="ECO:0007669"/>
    <property type="project" value="InterPro"/>
</dbReference>
<evidence type="ECO:0000256" key="8">
    <source>
        <dbReference type="ARBA" id="ARBA00022967"/>
    </source>
</evidence>
<comment type="similarity">
    <text evidence="2 11">Belongs to the cation transport ATPase (P-type) (TC 3.A.3) family. Type IB subfamily.</text>
</comment>
<feature type="transmembrane region" description="Helical" evidence="11">
    <location>
        <begin position="704"/>
        <end position="726"/>
    </location>
</feature>
<dbReference type="InterPro" id="IPR027256">
    <property type="entry name" value="P-typ_ATPase_IB"/>
</dbReference>
<dbReference type="SFLD" id="SFLDS00003">
    <property type="entry name" value="Haloacid_Dehalogenase"/>
    <property type="match status" value="1"/>
</dbReference>
<dbReference type="Gene3D" id="2.70.150.10">
    <property type="entry name" value="Calcium-transporting ATPase, cytoplasmic transduction domain A"/>
    <property type="match status" value="1"/>
</dbReference>
<dbReference type="SMART" id="SM00746">
    <property type="entry name" value="TRASH"/>
    <property type="match status" value="1"/>
</dbReference>
<keyword evidence="10 11" id="KW-0472">Membrane</keyword>
<evidence type="ECO:0000256" key="1">
    <source>
        <dbReference type="ARBA" id="ARBA00004651"/>
    </source>
</evidence>
<dbReference type="InterPro" id="IPR023298">
    <property type="entry name" value="ATPase_P-typ_TM_dom_sf"/>
</dbReference>
<feature type="transmembrane region" description="Helical" evidence="11">
    <location>
        <begin position="360"/>
        <end position="382"/>
    </location>
</feature>
<dbReference type="CDD" id="cd02094">
    <property type="entry name" value="P-type_ATPase_Cu-like"/>
    <property type="match status" value="1"/>
</dbReference>
<dbReference type="InterPro" id="IPR045800">
    <property type="entry name" value="HMBD"/>
</dbReference>
<dbReference type="STRING" id="1333998.M2A_2024"/>
<feature type="domain" description="TRASH" evidence="12">
    <location>
        <begin position="4"/>
        <end position="42"/>
    </location>
</feature>
<comment type="caution">
    <text evidence="13">The sequence shown here is derived from an EMBL/GenBank/DDBJ whole genome shotgun (WGS) entry which is preliminary data.</text>
</comment>
<evidence type="ECO:0000256" key="7">
    <source>
        <dbReference type="ARBA" id="ARBA00022840"/>
    </source>
</evidence>
<dbReference type="Gene3D" id="3.40.1110.10">
    <property type="entry name" value="Calcium-transporting ATPase, cytoplasmic domain N"/>
    <property type="match status" value="1"/>
</dbReference>
<dbReference type="NCBIfam" id="TIGR01511">
    <property type="entry name" value="ATPase-IB1_Cu"/>
    <property type="match status" value="1"/>
</dbReference>
<dbReference type="PROSITE" id="PS00154">
    <property type="entry name" value="ATPASE_E1_E2"/>
    <property type="match status" value="1"/>
</dbReference>
<dbReference type="Pfam" id="PF04945">
    <property type="entry name" value="YHS"/>
    <property type="match status" value="1"/>
</dbReference>
<evidence type="ECO:0000256" key="5">
    <source>
        <dbReference type="ARBA" id="ARBA00022723"/>
    </source>
</evidence>
<feature type="transmembrane region" description="Helical" evidence="11">
    <location>
        <begin position="168"/>
        <end position="195"/>
    </location>
</feature>